<dbReference type="InParanoid" id="A0A6J2XTQ7"/>
<name>A0A6J2XTQ7_SITOR</name>
<dbReference type="AlphaFoldDB" id="A0A6J2XTQ7"/>
<sequence>MSSEKEPGPIRRLLQALCPCGTTLEEEEDKIEITVENTAGELLASARYKRTKFNRILFRIPIVADKEHLYRKTNEQNVFRPGYQDMLKYQVDQPIADMIRIEETCGPTRNLQKPPKWENSDPESDDCCPCELL</sequence>
<evidence type="ECO:0000313" key="2">
    <source>
        <dbReference type="Proteomes" id="UP000504635"/>
    </source>
</evidence>
<protein>
    <submittedName>
        <fullName evidence="3">Uncharacterized protein LOC115881169</fullName>
    </submittedName>
</protein>
<reference evidence="3" key="1">
    <citation type="submission" date="2025-08" db="UniProtKB">
        <authorList>
            <consortium name="RefSeq"/>
        </authorList>
    </citation>
    <scope>IDENTIFICATION</scope>
    <source>
        <tissue evidence="3">Gonads</tissue>
    </source>
</reference>
<gene>
    <name evidence="3" type="primary">LOC115881169</name>
</gene>
<feature type="region of interest" description="Disordered" evidence="1">
    <location>
        <begin position="107"/>
        <end position="126"/>
    </location>
</feature>
<accession>A0A6J2XTQ7</accession>
<proteinExistence type="predicted"/>
<keyword evidence="2" id="KW-1185">Reference proteome</keyword>
<dbReference type="Proteomes" id="UP000504635">
    <property type="component" value="Unplaced"/>
</dbReference>
<organism evidence="2 3">
    <name type="scientific">Sitophilus oryzae</name>
    <name type="common">Rice weevil</name>
    <name type="synonym">Curculio oryzae</name>
    <dbReference type="NCBI Taxonomy" id="7048"/>
    <lineage>
        <taxon>Eukaryota</taxon>
        <taxon>Metazoa</taxon>
        <taxon>Ecdysozoa</taxon>
        <taxon>Arthropoda</taxon>
        <taxon>Hexapoda</taxon>
        <taxon>Insecta</taxon>
        <taxon>Pterygota</taxon>
        <taxon>Neoptera</taxon>
        <taxon>Endopterygota</taxon>
        <taxon>Coleoptera</taxon>
        <taxon>Polyphaga</taxon>
        <taxon>Cucujiformia</taxon>
        <taxon>Curculionidae</taxon>
        <taxon>Dryophthorinae</taxon>
        <taxon>Sitophilus</taxon>
    </lineage>
</organism>
<evidence type="ECO:0000256" key="1">
    <source>
        <dbReference type="SAM" id="MobiDB-lite"/>
    </source>
</evidence>
<dbReference type="KEGG" id="soy:115881169"/>
<dbReference type="RefSeq" id="XP_030754411.1">
    <property type="nucleotide sequence ID" value="XM_030898551.1"/>
</dbReference>
<evidence type="ECO:0000313" key="3">
    <source>
        <dbReference type="RefSeq" id="XP_030754411.1"/>
    </source>
</evidence>
<dbReference type="GeneID" id="115881169"/>